<evidence type="ECO:0000256" key="5">
    <source>
        <dbReference type="HAMAP-Rule" id="MF_00150"/>
    </source>
</evidence>
<keyword evidence="4 5" id="KW-0560">Oxidoreductase</keyword>
<dbReference type="GO" id="GO:0006526">
    <property type="term" value="P:L-arginine biosynthetic process"/>
    <property type="evidence" value="ECO:0007669"/>
    <property type="project" value="UniProtKB-UniRule"/>
</dbReference>
<evidence type="ECO:0000313" key="9">
    <source>
        <dbReference type="Proteomes" id="UP001156666"/>
    </source>
</evidence>
<dbReference type="GO" id="GO:0051287">
    <property type="term" value="F:NAD binding"/>
    <property type="evidence" value="ECO:0007669"/>
    <property type="project" value="InterPro"/>
</dbReference>
<dbReference type="Proteomes" id="UP001156666">
    <property type="component" value="Unassembled WGS sequence"/>
</dbReference>
<comment type="function">
    <text evidence="5">Catalyzes the NADPH-dependent reduction of N-acetyl-5-glutamyl phosphate to yield N-acetyl-L-glutamate 5-semialdehyde.</text>
</comment>
<dbReference type="AlphaFoldDB" id="A0AA37SP91"/>
<dbReference type="CDD" id="cd17895">
    <property type="entry name" value="AGPR_1_N"/>
    <property type="match status" value="1"/>
</dbReference>
<evidence type="ECO:0000256" key="2">
    <source>
        <dbReference type="ARBA" id="ARBA00022605"/>
    </source>
</evidence>
<dbReference type="PANTHER" id="PTHR32338">
    <property type="entry name" value="N-ACETYL-GAMMA-GLUTAMYL-PHOSPHATE REDUCTASE, CHLOROPLASTIC-RELATED-RELATED"/>
    <property type="match status" value="1"/>
</dbReference>
<feature type="active site" evidence="5 6">
    <location>
        <position position="130"/>
    </location>
</feature>
<reference evidence="8" key="1">
    <citation type="journal article" date="2014" name="Int. J. Syst. Evol. Microbiol.">
        <title>Complete genome sequence of Corynebacterium casei LMG S-19264T (=DSM 44701T), isolated from a smear-ripened cheese.</title>
        <authorList>
            <consortium name="US DOE Joint Genome Institute (JGI-PGF)"/>
            <person name="Walter F."/>
            <person name="Albersmeier A."/>
            <person name="Kalinowski J."/>
            <person name="Ruckert C."/>
        </authorList>
    </citation>
    <scope>NUCLEOTIDE SEQUENCE</scope>
    <source>
        <strain evidence="8">NBRC 108769</strain>
    </source>
</reference>
<dbReference type="SUPFAM" id="SSF55347">
    <property type="entry name" value="Glyceraldehyde-3-phosphate dehydrogenase-like, C-terminal domain"/>
    <property type="match status" value="1"/>
</dbReference>
<keyword evidence="1 5" id="KW-0055">Arginine biosynthesis</keyword>
<evidence type="ECO:0000256" key="1">
    <source>
        <dbReference type="ARBA" id="ARBA00022571"/>
    </source>
</evidence>
<dbReference type="InterPro" id="IPR058924">
    <property type="entry name" value="AGPR_dimerisation_dom"/>
</dbReference>
<keyword evidence="9" id="KW-1185">Reference proteome</keyword>
<dbReference type="PANTHER" id="PTHR32338:SF10">
    <property type="entry name" value="N-ACETYL-GAMMA-GLUTAMYL-PHOSPHATE REDUCTASE, CHLOROPLASTIC-RELATED"/>
    <property type="match status" value="1"/>
</dbReference>
<gene>
    <name evidence="5 8" type="primary">argC</name>
    <name evidence="8" type="ORF">GCM10007940_21600</name>
</gene>
<dbReference type="GO" id="GO:0003942">
    <property type="term" value="F:N-acetyl-gamma-glutamyl-phosphate reductase activity"/>
    <property type="evidence" value="ECO:0007669"/>
    <property type="project" value="UniProtKB-UniRule"/>
</dbReference>
<proteinExistence type="inferred from homology"/>
<dbReference type="GO" id="GO:0005737">
    <property type="term" value="C:cytoplasm"/>
    <property type="evidence" value="ECO:0007669"/>
    <property type="project" value="UniProtKB-SubCell"/>
</dbReference>
<keyword evidence="2 5" id="KW-0028">Amino-acid biosynthesis</keyword>
<reference evidence="8" key="2">
    <citation type="submission" date="2023-01" db="EMBL/GenBank/DDBJ databases">
        <title>Draft genome sequence of Portibacter lacus strain NBRC 108769.</title>
        <authorList>
            <person name="Sun Q."/>
            <person name="Mori K."/>
        </authorList>
    </citation>
    <scope>NUCLEOTIDE SEQUENCE</scope>
    <source>
        <strain evidence="8">NBRC 108769</strain>
    </source>
</reference>
<dbReference type="Pfam" id="PF22698">
    <property type="entry name" value="Semialdhyde_dhC_1"/>
    <property type="match status" value="1"/>
</dbReference>
<dbReference type="SUPFAM" id="SSF51735">
    <property type="entry name" value="NAD(P)-binding Rossmann-fold domains"/>
    <property type="match status" value="1"/>
</dbReference>
<organism evidence="8 9">
    <name type="scientific">Portibacter lacus</name>
    <dbReference type="NCBI Taxonomy" id="1099794"/>
    <lineage>
        <taxon>Bacteria</taxon>
        <taxon>Pseudomonadati</taxon>
        <taxon>Bacteroidota</taxon>
        <taxon>Saprospiria</taxon>
        <taxon>Saprospirales</taxon>
        <taxon>Haliscomenobacteraceae</taxon>
        <taxon>Portibacter</taxon>
    </lineage>
</organism>
<evidence type="ECO:0000256" key="6">
    <source>
        <dbReference type="PROSITE-ProRule" id="PRU10010"/>
    </source>
</evidence>
<comment type="similarity">
    <text evidence="5">Belongs to the NAGSA dehydrogenase family. Type 1 subfamily.</text>
</comment>
<comment type="catalytic activity">
    <reaction evidence="5">
        <text>N-acetyl-L-glutamate 5-semialdehyde + phosphate + NADP(+) = N-acetyl-L-glutamyl 5-phosphate + NADPH + H(+)</text>
        <dbReference type="Rhea" id="RHEA:21588"/>
        <dbReference type="ChEBI" id="CHEBI:15378"/>
        <dbReference type="ChEBI" id="CHEBI:29123"/>
        <dbReference type="ChEBI" id="CHEBI:43474"/>
        <dbReference type="ChEBI" id="CHEBI:57783"/>
        <dbReference type="ChEBI" id="CHEBI:57936"/>
        <dbReference type="ChEBI" id="CHEBI:58349"/>
        <dbReference type="EC" id="1.2.1.38"/>
    </reaction>
</comment>
<dbReference type="EMBL" id="BSOH01000014">
    <property type="protein sequence ID" value="GLR17545.1"/>
    <property type="molecule type" value="Genomic_DNA"/>
</dbReference>
<dbReference type="HAMAP" id="MF_00150">
    <property type="entry name" value="ArgC_type1"/>
    <property type="match status" value="1"/>
</dbReference>
<dbReference type="InterPro" id="IPR036291">
    <property type="entry name" value="NAD(P)-bd_dom_sf"/>
</dbReference>
<evidence type="ECO:0000256" key="4">
    <source>
        <dbReference type="ARBA" id="ARBA00023002"/>
    </source>
</evidence>
<dbReference type="Gene3D" id="3.30.360.10">
    <property type="entry name" value="Dihydrodipicolinate Reductase, domain 2"/>
    <property type="match status" value="1"/>
</dbReference>
<dbReference type="PROSITE" id="PS01224">
    <property type="entry name" value="ARGC"/>
    <property type="match status" value="1"/>
</dbReference>
<dbReference type="GO" id="GO:0070401">
    <property type="term" value="F:NADP+ binding"/>
    <property type="evidence" value="ECO:0007669"/>
    <property type="project" value="InterPro"/>
</dbReference>
<dbReference type="Gene3D" id="3.40.50.720">
    <property type="entry name" value="NAD(P)-binding Rossmann-like Domain"/>
    <property type="match status" value="1"/>
</dbReference>
<protein>
    <recommendedName>
        <fullName evidence="5">N-acetyl-gamma-glutamyl-phosphate reductase</fullName>
        <shortName evidence="5">AGPR</shortName>
        <ecNumber evidence="5">1.2.1.38</ecNumber>
    </recommendedName>
    <alternativeName>
        <fullName evidence="5">N-acetyl-glutamate semialdehyde dehydrogenase</fullName>
        <shortName evidence="5">NAGSA dehydrogenase</shortName>
    </alternativeName>
</protein>
<evidence type="ECO:0000259" key="7">
    <source>
        <dbReference type="SMART" id="SM00859"/>
    </source>
</evidence>
<dbReference type="CDD" id="cd23934">
    <property type="entry name" value="AGPR_1_C"/>
    <property type="match status" value="1"/>
</dbReference>
<dbReference type="SMART" id="SM00859">
    <property type="entry name" value="Semialdhyde_dh"/>
    <property type="match status" value="1"/>
</dbReference>
<dbReference type="EC" id="1.2.1.38" evidence="5"/>
<dbReference type="InterPro" id="IPR000706">
    <property type="entry name" value="AGPR_type-1"/>
</dbReference>
<comment type="subcellular location">
    <subcellularLocation>
        <location evidence="5">Cytoplasm</location>
    </subcellularLocation>
</comment>
<keyword evidence="3 5" id="KW-0521">NADP</keyword>
<dbReference type="NCBIfam" id="TIGR01850">
    <property type="entry name" value="argC"/>
    <property type="match status" value="1"/>
</dbReference>
<comment type="caution">
    <text evidence="8">The sequence shown here is derived from an EMBL/GenBank/DDBJ whole genome shotgun (WGS) entry which is preliminary data.</text>
</comment>
<sequence length="320" mass="35485">MINVGVVGGTGFTGGELLRILSGHPETKLNWVYSRTYAGKPLHSAHDDLEGIWDLAFVDKCDWNVDVVFLCLPHETAKNFVESEHIPEGVKIIDLSRDYRFNEEGGFIYGLPELNKEKIKKASKIANPGCFATSIQLALLPLAFHKVLNHDVQVTGVTGSTGAGKGLSATTHFTWRTSNASVYKALKHQHIQEIFQSVHQLQPSFEKRINFVPMRGNFTRGILASIYTDTTWTAEEALSNYQAYYADHPFVRVTNQPIDMKQVVNTNLVRISVNVIDGQIHLVSVIDNLTKGASGQAVQNMNLVFGLDEKTGLNLKSIGY</sequence>
<evidence type="ECO:0000256" key="3">
    <source>
        <dbReference type="ARBA" id="ARBA00022857"/>
    </source>
</evidence>
<comment type="pathway">
    <text evidence="5">Amino-acid biosynthesis; L-arginine biosynthesis; N(2)-acetyl-L-ornithine from L-glutamate: step 3/4.</text>
</comment>
<dbReference type="InterPro" id="IPR050085">
    <property type="entry name" value="AGPR"/>
</dbReference>
<feature type="domain" description="Semialdehyde dehydrogenase NAD-binding" evidence="7">
    <location>
        <begin position="3"/>
        <end position="122"/>
    </location>
</feature>
<dbReference type="RefSeq" id="WP_235291213.1">
    <property type="nucleotide sequence ID" value="NZ_BSOH01000014.1"/>
</dbReference>
<name>A0AA37SP91_9BACT</name>
<evidence type="ECO:0000313" key="8">
    <source>
        <dbReference type="EMBL" id="GLR17545.1"/>
    </source>
</evidence>
<accession>A0AA37SP91</accession>
<dbReference type="InterPro" id="IPR023013">
    <property type="entry name" value="AGPR_AS"/>
</dbReference>
<dbReference type="Pfam" id="PF01118">
    <property type="entry name" value="Semialdhyde_dh"/>
    <property type="match status" value="1"/>
</dbReference>
<dbReference type="InterPro" id="IPR000534">
    <property type="entry name" value="Semialdehyde_DH_NAD-bd"/>
</dbReference>
<keyword evidence="5" id="KW-0963">Cytoplasm</keyword>